<evidence type="ECO:0000256" key="5">
    <source>
        <dbReference type="SAM" id="Coils"/>
    </source>
</evidence>
<feature type="coiled-coil region" evidence="5">
    <location>
        <begin position="145"/>
        <end position="175"/>
    </location>
</feature>
<dbReference type="CDD" id="cd23024">
    <property type="entry name" value="zf-HIT_ZNHIT2-3"/>
    <property type="match status" value="1"/>
</dbReference>
<dbReference type="PROSITE" id="PS01360">
    <property type="entry name" value="ZF_MYND_1"/>
    <property type="match status" value="1"/>
</dbReference>
<dbReference type="Proteomes" id="UP001162131">
    <property type="component" value="Unassembled WGS sequence"/>
</dbReference>
<organism evidence="7 8">
    <name type="scientific">Blepharisma stoltei</name>
    <dbReference type="NCBI Taxonomy" id="1481888"/>
    <lineage>
        <taxon>Eukaryota</taxon>
        <taxon>Sar</taxon>
        <taxon>Alveolata</taxon>
        <taxon>Ciliophora</taxon>
        <taxon>Postciliodesmatophora</taxon>
        <taxon>Heterotrichea</taxon>
        <taxon>Heterotrichida</taxon>
        <taxon>Blepharismidae</taxon>
        <taxon>Blepharisma</taxon>
    </lineage>
</organism>
<evidence type="ECO:0000256" key="4">
    <source>
        <dbReference type="PROSITE-ProRule" id="PRU00134"/>
    </source>
</evidence>
<dbReference type="AlphaFoldDB" id="A0AAU9JSM1"/>
<evidence type="ECO:0000256" key="2">
    <source>
        <dbReference type="ARBA" id="ARBA00022771"/>
    </source>
</evidence>
<dbReference type="GO" id="GO:0005737">
    <property type="term" value="C:cytoplasm"/>
    <property type="evidence" value="ECO:0007669"/>
    <property type="project" value="TreeGrafter"/>
</dbReference>
<dbReference type="EMBL" id="CAJZBQ010000046">
    <property type="protein sequence ID" value="CAG9328610.1"/>
    <property type="molecule type" value="Genomic_DNA"/>
</dbReference>
<dbReference type="PANTHER" id="PTHR13244">
    <property type="entry name" value="ZINC FINGER MYND DOMAIN CONTAINING PROTEIN 10"/>
    <property type="match status" value="1"/>
</dbReference>
<evidence type="ECO:0000256" key="1">
    <source>
        <dbReference type="ARBA" id="ARBA00022723"/>
    </source>
</evidence>
<dbReference type="Pfam" id="PF01753">
    <property type="entry name" value="zf-MYND"/>
    <property type="match status" value="1"/>
</dbReference>
<keyword evidence="2 4" id="KW-0863">Zinc-finger</keyword>
<dbReference type="PANTHER" id="PTHR13244:SF7">
    <property type="entry name" value="ZINC FINGER MYND DOMAIN-CONTAINING PROTEIN 10"/>
    <property type="match status" value="1"/>
</dbReference>
<proteinExistence type="predicted"/>
<dbReference type="PROSITE" id="PS50865">
    <property type="entry name" value="ZF_MYND_2"/>
    <property type="match status" value="1"/>
</dbReference>
<evidence type="ECO:0000259" key="6">
    <source>
        <dbReference type="PROSITE" id="PS50865"/>
    </source>
</evidence>
<feature type="domain" description="MYND-type" evidence="6">
    <location>
        <begin position="380"/>
        <end position="416"/>
    </location>
</feature>
<accession>A0AAU9JSM1</accession>
<dbReference type="InterPro" id="IPR002893">
    <property type="entry name" value="Znf_MYND"/>
</dbReference>
<dbReference type="InterPro" id="IPR052298">
    <property type="entry name" value="ZMYND10"/>
</dbReference>
<keyword evidence="5" id="KW-0175">Coiled coil</keyword>
<evidence type="ECO:0000256" key="3">
    <source>
        <dbReference type="ARBA" id="ARBA00022833"/>
    </source>
</evidence>
<protein>
    <recommendedName>
        <fullName evidence="6">MYND-type domain-containing protein</fullName>
    </recommendedName>
</protein>
<name>A0AAU9JSM1_9CILI</name>
<sequence length="441" mass="51513">MEADILTSFEVEHYVRGLEEIDVREYASPKWNRQHEVIYKLNLQSHRNARAREDEYVKEAVVMNEKMRTLIYDLIVSEVWKANVLPLCHQEMFALSSVRSYMLIYHEGVVANLLEILLYHRTSCEEAGDYLIDVVDWAYRKLIKITQVNETAERLTGEMSRAEELEHQLKELEFSMGISSISIIRFISDHMEGMTLALVQHLVEQCDIFCVLVPLMEMKPWIRNKKGGKMIFEDQQWRVLRDEAKIPQVEAQIWLIIYNLFMNQDVRSKYELTSYRKNNILRIRKFLNEVVIDQIPVLSQLLRALEELSIVGDTTIQSGISAFVIQQLPELYQRISAGKNWREIAEYQKSNFLIENDETRKADMQLLMAGIEEILDDPICSVCSAPASKRCSKCKSQWYCSRKCQVSAWKTHKIVCESLSEEISKKETQNAKPKSKIEELD</sequence>
<keyword evidence="3" id="KW-0862">Zinc</keyword>
<reference evidence="7" key="1">
    <citation type="submission" date="2021-09" db="EMBL/GenBank/DDBJ databases">
        <authorList>
            <consortium name="AG Swart"/>
            <person name="Singh M."/>
            <person name="Singh A."/>
            <person name="Seah K."/>
            <person name="Emmerich C."/>
        </authorList>
    </citation>
    <scope>NUCLEOTIDE SEQUENCE</scope>
    <source>
        <strain evidence="7">ATCC30299</strain>
    </source>
</reference>
<comment type="caution">
    <text evidence="7">The sequence shown here is derived from an EMBL/GenBank/DDBJ whole genome shotgun (WGS) entry which is preliminary data.</text>
</comment>
<dbReference type="SUPFAM" id="SSF144232">
    <property type="entry name" value="HIT/MYND zinc finger-like"/>
    <property type="match status" value="1"/>
</dbReference>
<evidence type="ECO:0000313" key="7">
    <source>
        <dbReference type="EMBL" id="CAG9328610.1"/>
    </source>
</evidence>
<evidence type="ECO:0000313" key="8">
    <source>
        <dbReference type="Proteomes" id="UP001162131"/>
    </source>
</evidence>
<gene>
    <name evidence="7" type="ORF">BSTOLATCC_MIC46606</name>
</gene>
<dbReference type="Gene3D" id="6.10.140.2220">
    <property type="match status" value="1"/>
</dbReference>
<keyword evidence="1" id="KW-0479">Metal-binding</keyword>
<keyword evidence="8" id="KW-1185">Reference proteome</keyword>
<dbReference type="GO" id="GO:0008270">
    <property type="term" value="F:zinc ion binding"/>
    <property type="evidence" value="ECO:0007669"/>
    <property type="project" value="UniProtKB-KW"/>
</dbReference>